<evidence type="ECO:0000256" key="1">
    <source>
        <dbReference type="ARBA" id="ARBA00023015"/>
    </source>
</evidence>
<dbReference type="SUPFAM" id="SSF52172">
    <property type="entry name" value="CheY-like"/>
    <property type="match status" value="1"/>
</dbReference>
<dbReference type="SUPFAM" id="SSF46894">
    <property type="entry name" value="C-terminal effector domain of the bipartite response regulators"/>
    <property type="match status" value="1"/>
</dbReference>
<dbReference type="PANTHER" id="PTHR48111">
    <property type="entry name" value="REGULATOR OF RPOS"/>
    <property type="match status" value="1"/>
</dbReference>
<sequence length="227" mass="24487">MKVLMVEDDLALGDALGRVLQGRGFEVTRCADGVEALAMFRRRRPDVVLLDLSLPGMDGMEVLRLMRDGGSQVPVLVVTARSAVQDRVLGLNEGADDYLTKPFDIEELAARLKALVRRSHGAPELRCALLRVDEPTGAVFRGATPLDVSTRELALLKALLARPGQAVGKEDLHHAVFGDEPVGADAIEVLVHRLRKRIQGSGAQLVTLRGVGYLLIDEAMTEGPVAV</sequence>
<feature type="domain" description="Response regulatory" evidence="6">
    <location>
        <begin position="2"/>
        <end position="116"/>
    </location>
</feature>
<dbReference type="CDD" id="cd00383">
    <property type="entry name" value="trans_reg_C"/>
    <property type="match status" value="1"/>
</dbReference>
<feature type="DNA-binding region" description="OmpR/PhoB-type" evidence="5">
    <location>
        <begin position="122"/>
        <end position="217"/>
    </location>
</feature>
<feature type="domain" description="OmpR/PhoB-type" evidence="7">
    <location>
        <begin position="122"/>
        <end position="217"/>
    </location>
</feature>
<evidence type="ECO:0000259" key="6">
    <source>
        <dbReference type="PROSITE" id="PS50110"/>
    </source>
</evidence>
<proteinExistence type="predicted"/>
<keyword evidence="1" id="KW-0805">Transcription regulation</keyword>
<dbReference type="GO" id="GO:0006355">
    <property type="term" value="P:regulation of DNA-templated transcription"/>
    <property type="evidence" value="ECO:0007669"/>
    <property type="project" value="InterPro"/>
</dbReference>
<dbReference type="Pfam" id="PF00486">
    <property type="entry name" value="Trans_reg_C"/>
    <property type="match status" value="1"/>
</dbReference>
<keyword evidence="4" id="KW-0597">Phosphoprotein</keyword>
<dbReference type="PANTHER" id="PTHR48111:SF67">
    <property type="entry name" value="TRANSCRIPTIONAL REGULATORY PROTEIN TCTD"/>
    <property type="match status" value="1"/>
</dbReference>
<evidence type="ECO:0000256" key="4">
    <source>
        <dbReference type="PROSITE-ProRule" id="PRU00169"/>
    </source>
</evidence>
<dbReference type="Gene3D" id="6.10.250.690">
    <property type="match status" value="1"/>
</dbReference>
<dbReference type="Gene3D" id="1.10.10.10">
    <property type="entry name" value="Winged helix-like DNA-binding domain superfamily/Winged helix DNA-binding domain"/>
    <property type="match status" value="1"/>
</dbReference>
<keyword evidence="9" id="KW-1185">Reference proteome</keyword>
<dbReference type="GO" id="GO:0032993">
    <property type="term" value="C:protein-DNA complex"/>
    <property type="evidence" value="ECO:0007669"/>
    <property type="project" value="TreeGrafter"/>
</dbReference>
<dbReference type="InterPro" id="IPR016032">
    <property type="entry name" value="Sig_transdc_resp-reg_C-effctor"/>
</dbReference>
<dbReference type="InterPro" id="IPR039420">
    <property type="entry name" value="WalR-like"/>
</dbReference>
<keyword evidence="2 5" id="KW-0238">DNA-binding</keyword>
<dbReference type="InterPro" id="IPR001867">
    <property type="entry name" value="OmpR/PhoB-type_DNA-bd"/>
</dbReference>
<gene>
    <name evidence="8" type="primary">tctD2</name>
    <name evidence="8" type="ORF">HPF_15220</name>
</gene>
<feature type="modified residue" description="4-aspartylphosphate" evidence="4">
    <location>
        <position position="51"/>
    </location>
</feature>
<dbReference type="SMART" id="SM00448">
    <property type="entry name" value="REC"/>
    <property type="match status" value="1"/>
</dbReference>
<evidence type="ECO:0000256" key="2">
    <source>
        <dbReference type="ARBA" id="ARBA00023125"/>
    </source>
</evidence>
<evidence type="ECO:0000313" key="8">
    <source>
        <dbReference type="EMBL" id="QBM29045.1"/>
    </source>
</evidence>
<dbReference type="InterPro" id="IPR036388">
    <property type="entry name" value="WH-like_DNA-bd_sf"/>
</dbReference>
<dbReference type="RefSeq" id="WP_079365615.1">
    <property type="nucleotide sequence ID" value="NZ_CP037867.1"/>
</dbReference>
<dbReference type="KEGG" id="hpse:HPF_15220"/>
<protein>
    <submittedName>
        <fullName evidence="8">Transcriptional regulatory protein tctD</fullName>
    </submittedName>
</protein>
<name>A0A4P6X2I8_HYDPS</name>
<dbReference type="PROSITE" id="PS50110">
    <property type="entry name" value="RESPONSE_REGULATORY"/>
    <property type="match status" value="1"/>
</dbReference>
<dbReference type="InterPro" id="IPR011006">
    <property type="entry name" value="CheY-like_superfamily"/>
</dbReference>
<dbReference type="PROSITE" id="PS51755">
    <property type="entry name" value="OMPR_PHOB"/>
    <property type="match status" value="1"/>
</dbReference>
<dbReference type="AlphaFoldDB" id="A0A4P6X2I8"/>
<dbReference type="SMART" id="SM00862">
    <property type="entry name" value="Trans_reg_C"/>
    <property type="match status" value="1"/>
</dbReference>
<dbReference type="Gene3D" id="3.40.50.2300">
    <property type="match status" value="1"/>
</dbReference>
<accession>A0A4P6X2I8</accession>
<dbReference type="Pfam" id="PF00072">
    <property type="entry name" value="Response_reg"/>
    <property type="match status" value="1"/>
</dbReference>
<dbReference type="EMBL" id="CP037867">
    <property type="protein sequence ID" value="QBM29045.1"/>
    <property type="molecule type" value="Genomic_DNA"/>
</dbReference>
<dbReference type="GO" id="GO:0000976">
    <property type="term" value="F:transcription cis-regulatory region binding"/>
    <property type="evidence" value="ECO:0007669"/>
    <property type="project" value="TreeGrafter"/>
</dbReference>
<evidence type="ECO:0000259" key="7">
    <source>
        <dbReference type="PROSITE" id="PS51755"/>
    </source>
</evidence>
<dbReference type="Proteomes" id="UP000293912">
    <property type="component" value="Chromosome"/>
</dbReference>
<organism evidence="8 9">
    <name type="scientific">Hydrogenophaga pseudoflava</name>
    <name type="common">Pseudomonas carboxydoflava</name>
    <dbReference type="NCBI Taxonomy" id="47421"/>
    <lineage>
        <taxon>Bacteria</taxon>
        <taxon>Pseudomonadati</taxon>
        <taxon>Pseudomonadota</taxon>
        <taxon>Betaproteobacteria</taxon>
        <taxon>Burkholderiales</taxon>
        <taxon>Comamonadaceae</taxon>
        <taxon>Hydrogenophaga</taxon>
    </lineage>
</organism>
<keyword evidence="3" id="KW-0804">Transcription</keyword>
<evidence type="ECO:0000256" key="5">
    <source>
        <dbReference type="PROSITE-ProRule" id="PRU01091"/>
    </source>
</evidence>
<reference evidence="8 9" key="1">
    <citation type="submission" date="2019-03" db="EMBL/GenBank/DDBJ databases">
        <authorList>
            <person name="Sebastian G."/>
            <person name="Baumann P."/>
            <person name="Ruckert C."/>
            <person name="Kalinowski J."/>
            <person name="Nebel B."/>
            <person name="Takors R."/>
            <person name="Blombach B."/>
        </authorList>
    </citation>
    <scope>NUCLEOTIDE SEQUENCE [LARGE SCALE GENOMIC DNA]</scope>
    <source>
        <strain evidence="8 9">DSM 1084</strain>
    </source>
</reference>
<evidence type="ECO:0000313" key="9">
    <source>
        <dbReference type="Proteomes" id="UP000293912"/>
    </source>
</evidence>
<dbReference type="GO" id="GO:0000156">
    <property type="term" value="F:phosphorelay response regulator activity"/>
    <property type="evidence" value="ECO:0007669"/>
    <property type="project" value="TreeGrafter"/>
</dbReference>
<dbReference type="InterPro" id="IPR001789">
    <property type="entry name" value="Sig_transdc_resp-reg_receiver"/>
</dbReference>
<evidence type="ECO:0000256" key="3">
    <source>
        <dbReference type="ARBA" id="ARBA00023163"/>
    </source>
</evidence>
<dbReference type="GO" id="GO:0005829">
    <property type="term" value="C:cytosol"/>
    <property type="evidence" value="ECO:0007669"/>
    <property type="project" value="TreeGrafter"/>
</dbReference>